<evidence type="ECO:0000259" key="2">
    <source>
        <dbReference type="Pfam" id="PF02517"/>
    </source>
</evidence>
<proteinExistence type="predicted"/>
<reference evidence="3" key="1">
    <citation type="journal article" date="2014" name="Int. J. Syst. Evol. Microbiol.">
        <title>Complete genome of a new Firmicutes species belonging to the dominant human colonic microbiota ('Ruminococcus bicirculans') reveals two chromosomes and a selective capacity to utilize plant glucans.</title>
        <authorList>
            <consortium name="NISC Comparative Sequencing Program"/>
            <person name="Wegmann U."/>
            <person name="Louis P."/>
            <person name="Goesmann A."/>
            <person name="Henrissat B."/>
            <person name="Duncan S.H."/>
            <person name="Flint H.J."/>
        </authorList>
    </citation>
    <scope>NUCLEOTIDE SEQUENCE</scope>
    <source>
        <strain evidence="3">NBRC 108216</strain>
    </source>
</reference>
<feature type="transmembrane region" description="Helical" evidence="1">
    <location>
        <begin position="158"/>
        <end position="176"/>
    </location>
</feature>
<feature type="domain" description="CAAX prenyl protease 2/Lysostaphin resistance protein A-like" evidence="2">
    <location>
        <begin position="122"/>
        <end position="216"/>
    </location>
</feature>
<dbReference type="RefSeq" id="WP_284373187.1">
    <property type="nucleotide sequence ID" value="NZ_BSNJ01000005.1"/>
</dbReference>
<feature type="transmembrane region" description="Helical" evidence="1">
    <location>
        <begin position="35"/>
        <end position="57"/>
    </location>
</feature>
<evidence type="ECO:0000313" key="3">
    <source>
        <dbReference type="EMBL" id="GLQ21532.1"/>
    </source>
</evidence>
<dbReference type="Proteomes" id="UP001161390">
    <property type="component" value="Unassembled WGS sequence"/>
</dbReference>
<dbReference type="Pfam" id="PF02517">
    <property type="entry name" value="Rce1-like"/>
    <property type="match status" value="1"/>
</dbReference>
<keyword evidence="1" id="KW-0472">Membrane</keyword>
<evidence type="ECO:0000313" key="4">
    <source>
        <dbReference type="Proteomes" id="UP001161390"/>
    </source>
</evidence>
<sequence>MTIDRRQLIVCAGLIAVLILSAVLRLSDNQPGLSLPGSTLATPLYIGGTLAAAILLIRQGVDFQRMGFGPRLRWRHLFLGLLGIVVLQIGAELLDPIWSHIFGAPRGLQRFAKIEGSMPTYIGLLAFSWTFAAFGEEIAFRIVLLAGLTSALGGRKTARVIAVIFQAILFGLVHLYQGPTGVCAATVNGLIYGVLTIAGRGAIWPAAIAHGGANTIGLTMLYLGM</sequence>
<dbReference type="InterPro" id="IPR003675">
    <property type="entry name" value="Rce1/LyrA-like_dom"/>
</dbReference>
<reference evidence="3" key="2">
    <citation type="submission" date="2023-01" db="EMBL/GenBank/DDBJ databases">
        <title>Draft genome sequence of Algimonas porphyrae strain NBRC 108216.</title>
        <authorList>
            <person name="Sun Q."/>
            <person name="Mori K."/>
        </authorList>
    </citation>
    <scope>NUCLEOTIDE SEQUENCE</scope>
    <source>
        <strain evidence="3">NBRC 108216</strain>
    </source>
</reference>
<organism evidence="3 4">
    <name type="scientific">Algimonas porphyrae</name>
    <dbReference type="NCBI Taxonomy" id="1128113"/>
    <lineage>
        <taxon>Bacteria</taxon>
        <taxon>Pseudomonadati</taxon>
        <taxon>Pseudomonadota</taxon>
        <taxon>Alphaproteobacteria</taxon>
        <taxon>Maricaulales</taxon>
        <taxon>Robiginitomaculaceae</taxon>
        <taxon>Algimonas</taxon>
    </lineage>
</organism>
<feature type="transmembrane region" description="Helical" evidence="1">
    <location>
        <begin position="202"/>
        <end position="223"/>
    </location>
</feature>
<feature type="transmembrane region" description="Helical" evidence="1">
    <location>
        <begin position="77"/>
        <end position="101"/>
    </location>
</feature>
<keyword evidence="1" id="KW-1133">Transmembrane helix</keyword>
<gene>
    <name evidence="3" type="ORF">GCM10007854_24870</name>
</gene>
<keyword evidence="4" id="KW-1185">Reference proteome</keyword>
<accession>A0ABQ5V5I4</accession>
<comment type="caution">
    <text evidence="3">The sequence shown here is derived from an EMBL/GenBank/DDBJ whole genome shotgun (WGS) entry which is preliminary data.</text>
</comment>
<feature type="transmembrane region" description="Helical" evidence="1">
    <location>
        <begin position="121"/>
        <end position="146"/>
    </location>
</feature>
<protein>
    <recommendedName>
        <fullName evidence="2">CAAX prenyl protease 2/Lysostaphin resistance protein A-like domain-containing protein</fullName>
    </recommendedName>
</protein>
<evidence type="ECO:0000256" key="1">
    <source>
        <dbReference type="SAM" id="Phobius"/>
    </source>
</evidence>
<name>A0ABQ5V5I4_9PROT</name>
<dbReference type="EMBL" id="BSNJ01000005">
    <property type="protein sequence ID" value="GLQ21532.1"/>
    <property type="molecule type" value="Genomic_DNA"/>
</dbReference>
<keyword evidence="1" id="KW-0812">Transmembrane</keyword>